<feature type="transmembrane region" description="Helical" evidence="2">
    <location>
        <begin position="283"/>
        <end position="303"/>
    </location>
</feature>
<dbReference type="InterPro" id="IPR029071">
    <property type="entry name" value="Ubiquitin-like_domsf"/>
</dbReference>
<feature type="region of interest" description="Disordered" evidence="1">
    <location>
        <begin position="1"/>
        <end position="44"/>
    </location>
</feature>
<dbReference type="AlphaFoldDB" id="A0AAD3CLF3"/>
<feature type="compositionally biased region" description="Low complexity" evidence="1">
    <location>
        <begin position="1"/>
        <end position="14"/>
    </location>
</feature>
<sequence length="394" mass="44372">MTSSNNQNTVNSQQRRPARRKFDRVNTAASGEQNDENDTSGTPSDQIIVTILDSAQNKFQINLASDSTVLELKERGHEVHSIPPEKQRLICMGQLLRDENLITDHKITDGSIVHLFPKPTVVIQESSDANGTQENQSNSTTENNNGVQSPGAHVPQIVMDSNELDMQSSILILSTHEAYETMHRIRLLSFLLLMYSTMTLLRDFSIWAAPPIDPSDSSVVIPPGDPTDTRLPGMSNSNGSDYDEELPQWQDRYYLEAGICTLGTYVALLGIKSTSEQISLSLTRRFVVLLFILGVSWSSYLFWCDFDILKSRETEADYESGKVFSDALFAIALPFFLWVMFFVRGIQYYMLVKEAEDDARRRSRNLADAVDQISDANREEGHDLELQMSDRSIV</sequence>
<feature type="compositionally biased region" description="Low complexity" evidence="1">
    <location>
        <begin position="132"/>
        <end position="145"/>
    </location>
</feature>
<name>A0AAD3CLF3_9STRA</name>
<keyword evidence="5" id="KW-1185">Reference proteome</keyword>
<evidence type="ECO:0000256" key="2">
    <source>
        <dbReference type="SAM" id="Phobius"/>
    </source>
</evidence>
<reference evidence="4 5" key="1">
    <citation type="journal article" date="2021" name="Sci. Rep.">
        <title>The genome of the diatom Chaetoceros tenuissimus carries an ancient integrated fragment of an extant virus.</title>
        <authorList>
            <person name="Hongo Y."/>
            <person name="Kimura K."/>
            <person name="Takaki Y."/>
            <person name="Yoshida Y."/>
            <person name="Baba S."/>
            <person name="Kobayashi G."/>
            <person name="Nagasaki K."/>
            <person name="Hano T."/>
            <person name="Tomaru Y."/>
        </authorList>
    </citation>
    <scope>NUCLEOTIDE SEQUENCE [LARGE SCALE GENOMIC DNA]</scope>
    <source>
        <strain evidence="4 5">NIES-3715</strain>
    </source>
</reference>
<dbReference type="Proteomes" id="UP001054902">
    <property type="component" value="Unassembled WGS sequence"/>
</dbReference>
<evidence type="ECO:0000313" key="4">
    <source>
        <dbReference type="EMBL" id="GFH48237.1"/>
    </source>
</evidence>
<dbReference type="GO" id="GO:0031593">
    <property type="term" value="F:polyubiquitin modification-dependent protein binding"/>
    <property type="evidence" value="ECO:0007669"/>
    <property type="project" value="TreeGrafter"/>
</dbReference>
<protein>
    <recommendedName>
        <fullName evidence="3">Ubiquitin-like domain-containing protein</fullName>
    </recommendedName>
</protein>
<dbReference type="InterPro" id="IPR015496">
    <property type="entry name" value="Ubiquilin"/>
</dbReference>
<comment type="caution">
    <text evidence="4">The sequence shown here is derived from an EMBL/GenBank/DDBJ whole genome shotgun (WGS) entry which is preliminary data.</text>
</comment>
<keyword evidence="2" id="KW-0812">Transmembrane</keyword>
<dbReference type="SUPFAM" id="SSF54236">
    <property type="entry name" value="Ubiquitin-like"/>
    <property type="match status" value="1"/>
</dbReference>
<dbReference type="Pfam" id="PF00240">
    <property type="entry name" value="ubiquitin"/>
    <property type="match status" value="1"/>
</dbReference>
<organism evidence="4 5">
    <name type="scientific">Chaetoceros tenuissimus</name>
    <dbReference type="NCBI Taxonomy" id="426638"/>
    <lineage>
        <taxon>Eukaryota</taxon>
        <taxon>Sar</taxon>
        <taxon>Stramenopiles</taxon>
        <taxon>Ochrophyta</taxon>
        <taxon>Bacillariophyta</taxon>
        <taxon>Coscinodiscophyceae</taxon>
        <taxon>Chaetocerotophycidae</taxon>
        <taxon>Chaetocerotales</taxon>
        <taxon>Chaetocerotaceae</taxon>
        <taxon>Chaetoceros</taxon>
    </lineage>
</organism>
<keyword evidence="2" id="KW-0472">Membrane</keyword>
<evidence type="ECO:0000256" key="1">
    <source>
        <dbReference type="SAM" id="MobiDB-lite"/>
    </source>
</evidence>
<feature type="transmembrane region" description="Helical" evidence="2">
    <location>
        <begin position="323"/>
        <end position="343"/>
    </location>
</feature>
<dbReference type="GO" id="GO:0006511">
    <property type="term" value="P:ubiquitin-dependent protein catabolic process"/>
    <property type="evidence" value="ECO:0007669"/>
    <property type="project" value="TreeGrafter"/>
</dbReference>
<evidence type="ECO:0000313" key="5">
    <source>
        <dbReference type="Proteomes" id="UP001054902"/>
    </source>
</evidence>
<dbReference type="Gene3D" id="3.10.20.90">
    <property type="entry name" value="Phosphatidylinositol 3-kinase Catalytic Subunit, Chain A, domain 1"/>
    <property type="match status" value="1"/>
</dbReference>
<dbReference type="EMBL" id="BLLK01000027">
    <property type="protein sequence ID" value="GFH48237.1"/>
    <property type="molecule type" value="Genomic_DNA"/>
</dbReference>
<dbReference type="SMART" id="SM00213">
    <property type="entry name" value="UBQ"/>
    <property type="match status" value="1"/>
</dbReference>
<feature type="region of interest" description="Disordered" evidence="1">
    <location>
        <begin position="126"/>
        <end position="153"/>
    </location>
</feature>
<proteinExistence type="predicted"/>
<feature type="domain" description="Ubiquitin-like" evidence="3">
    <location>
        <begin position="45"/>
        <end position="115"/>
    </location>
</feature>
<keyword evidence="2" id="KW-1133">Transmembrane helix</keyword>
<dbReference type="PANTHER" id="PTHR10677">
    <property type="entry name" value="UBIQUILIN"/>
    <property type="match status" value="1"/>
</dbReference>
<accession>A0AAD3CLF3</accession>
<dbReference type="PANTHER" id="PTHR10677:SF3">
    <property type="entry name" value="FI07626P-RELATED"/>
    <property type="match status" value="1"/>
</dbReference>
<dbReference type="InterPro" id="IPR000626">
    <property type="entry name" value="Ubiquitin-like_dom"/>
</dbReference>
<gene>
    <name evidence="4" type="ORF">CTEN210_04713</name>
</gene>
<dbReference type="GO" id="GO:0005829">
    <property type="term" value="C:cytosol"/>
    <property type="evidence" value="ECO:0007669"/>
    <property type="project" value="TreeGrafter"/>
</dbReference>
<evidence type="ECO:0000259" key="3">
    <source>
        <dbReference type="PROSITE" id="PS50053"/>
    </source>
</evidence>
<dbReference type="PROSITE" id="PS50053">
    <property type="entry name" value="UBIQUITIN_2"/>
    <property type="match status" value="1"/>
</dbReference>